<comment type="similarity">
    <text evidence="3">Belongs to the acyl carrier protein (ACP) family.</text>
</comment>
<dbReference type="EMBL" id="JACCKB010000004">
    <property type="protein sequence ID" value="NYZ65356.1"/>
    <property type="molecule type" value="Genomic_DNA"/>
</dbReference>
<dbReference type="InterPro" id="IPR003231">
    <property type="entry name" value="ACP"/>
</dbReference>
<keyword evidence="3" id="KW-0443">Lipid metabolism</keyword>
<keyword evidence="1 3" id="KW-0596">Phosphopantetheine</keyword>
<evidence type="ECO:0000313" key="5">
    <source>
        <dbReference type="EMBL" id="NYZ65356.1"/>
    </source>
</evidence>
<dbReference type="InterPro" id="IPR009081">
    <property type="entry name" value="PP-bd_ACP"/>
</dbReference>
<evidence type="ECO:0000256" key="2">
    <source>
        <dbReference type="ARBA" id="ARBA00022553"/>
    </source>
</evidence>
<evidence type="ECO:0000259" key="4">
    <source>
        <dbReference type="PROSITE" id="PS50075"/>
    </source>
</evidence>
<comment type="PTM">
    <text evidence="3">4'-phosphopantetheine is transferred from CoA to a specific serine of apo-ACP by AcpS. This modification is essential for activity because fatty acids are bound in thioester linkage to the sulfhydryl of the prosthetic group.</text>
</comment>
<dbReference type="Gene3D" id="1.10.1200.10">
    <property type="entry name" value="ACP-like"/>
    <property type="match status" value="1"/>
</dbReference>
<evidence type="ECO:0000256" key="1">
    <source>
        <dbReference type="ARBA" id="ARBA00022450"/>
    </source>
</evidence>
<feature type="domain" description="Carrier" evidence="4">
    <location>
        <begin position="2"/>
        <end position="80"/>
    </location>
</feature>
<comment type="subcellular location">
    <subcellularLocation>
        <location evidence="3">Cytoplasm</location>
    </subcellularLocation>
</comment>
<keyword evidence="3" id="KW-0963">Cytoplasm</keyword>
<organism evidence="5 6">
    <name type="scientific">Spartinivicinus marinus</name>
    <dbReference type="NCBI Taxonomy" id="2994442"/>
    <lineage>
        <taxon>Bacteria</taxon>
        <taxon>Pseudomonadati</taxon>
        <taxon>Pseudomonadota</taxon>
        <taxon>Gammaproteobacteria</taxon>
        <taxon>Oceanospirillales</taxon>
        <taxon>Zooshikellaceae</taxon>
        <taxon>Spartinivicinus</taxon>
    </lineage>
</organism>
<dbReference type="GO" id="GO:0000036">
    <property type="term" value="F:acyl carrier activity"/>
    <property type="evidence" value="ECO:0007669"/>
    <property type="project" value="UniProtKB-UniRule"/>
</dbReference>
<dbReference type="SUPFAM" id="SSF47336">
    <property type="entry name" value="ACP-like"/>
    <property type="match status" value="1"/>
</dbReference>
<protein>
    <recommendedName>
        <fullName evidence="3">Acyl carrier protein</fullName>
        <shortName evidence="3">ACP</shortName>
    </recommendedName>
</protein>
<dbReference type="HAMAP" id="MF_01217">
    <property type="entry name" value="Acyl_carrier"/>
    <property type="match status" value="1"/>
</dbReference>
<sequence>MQSRQDILAALTEILVDKFEIDEADIAPEANLYEELDLDSIDAVDLVIMLQELTNKKIKPEEFKAVRTVNDVVNAVEQLVK</sequence>
<dbReference type="AlphaFoldDB" id="A0A853ID69"/>
<keyword evidence="6" id="KW-1185">Reference proteome</keyword>
<feature type="modified residue" description="O-(pantetheine 4'-phosphoryl)serine" evidence="3">
    <location>
        <position position="40"/>
    </location>
</feature>
<proteinExistence type="inferred from homology"/>
<keyword evidence="3" id="KW-0275">Fatty acid biosynthesis</keyword>
<dbReference type="Pfam" id="PF00550">
    <property type="entry name" value="PP-binding"/>
    <property type="match status" value="1"/>
</dbReference>
<dbReference type="RefSeq" id="WP_180567386.1">
    <property type="nucleotide sequence ID" value="NZ_JACCKB010000004.1"/>
</dbReference>
<accession>A0A853ID69</accession>
<evidence type="ECO:0000313" key="6">
    <source>
        <dbReference type="Proteomes" id="UP000569732"/>
    </source>
</evidence>
<name>A0A853ID69_9GAMM</name>
<keyword evidence="2 3" id="KW-0597">Phosphoprotein</keyword>
<comment type="pathway">
    <text evidence="3">Lipid metabolism; fatty acid biosynthesis.</text>
</comment>
<evidence type="ECO:0000256" key="3">
    <source>
        <dbReference type="HAMAP-Rule" id="MF_01217"/>
    </source>
</evidence>
<dbReference type="Proteomes" id="UP000569732">
    <property type="component" value="Unassembled WGS sequence"/>
</dbReference>
<dbReference type="NCBIfam" id="NF003757">
    <property type="entry name" value="PRK05350.1"/>
    <property type="match status" value="1"/>
</dbReference>
<keyword evidence="3" id="KW-0276">Fatty acid metabolism</keyword>
<comment type="function">
    <text evidence="3">Carrier of the growing fatty acid chain in fatty acid biosynthesis.</text>
</comment>
<keyword evidence="3" id="KW-0444">Lipid biosynthesis</keyword>
<dbReference type="UniPathway" id="UPA00094"/>
<comment type="caution">
    <text evidence="5">The sequence shown here is derived from an EMBL/GenBank/DDBJ whole genome shotgun (WGS) entry which is preliminary data.</text>
</comment>
<dbReference type="GO" id="GO:0005737">
    <property type="term" value="C:cytoplasm"/>
    <property type="evidence" value="ECO:0007669"/>
    <property type="project" value="UniProtKB-SubCell"/>
</dbReference>
<dbReference type="PROSITE" id="PS50075">
    <property type="entry name" value="CARRIER"/>
    <property type="match status" value="1"/>
</dbReference>
<dbReference type="InterPro" id="IPR036736">
    <property type="entry name" value="ACP-like_sf"/>
</dbReference>
<reference evidence="5 6" key="1">
    <citation type="submission" date="2020-07" db="EMBL/GenBank/DDBJ databases">
        <title>Endozoicomonas sp. nov., isolated from sediment.</title>
        <authorList>
            <person name="Gu T."/>
        </authorList>
    </citation>
    <scope>NUCLEOTIDE SEQUENCE [LARGE SCALE GENOMIC DNA]</scope>
    <source>
        <strain evidence="5 6">SM1973</strain>
    </source>
</reference>
<gene>
    <name evidence="3" type="primary">acpP</name>
    <name evidence="5" type="ORF">H0A36_04990</name>
</gene>